<comment type="caution">
    <text evidence="2">The sequence shown here is derived from an EMBL/GenBank/DDBJ whole genome shotgun (WGS) entry which is preliminary data.</text>
</comment>
<sequence>MMVGMEELRRPAITDSRIVEHGAGCPEACGPVEKDVMLSIRRMRCGVLALLFGLTAAMPAFGQWRDVRPYDNPMTQTDIDLQRESARSLLEAEPAPIGRSRDWQNPETGARGRVTLLRTSQRQGAPCRALRYVVVTRASANPVEMTFTLCRVGDDDWKIVG</sequence>
<name>A0A5B2TEB9_9PROT</name>
<evidence type="ECO:0000256" key="1">
    <source>
        <dbReference type="SAM" id="Phobius"/>
    </source>
</evidence>
<organism evidence="2 3">
    <name type="scientific">Teichococcus oryzae</name>
    <dbReference type="NCBI Taxonomy" id="1608942"/>
    <lineage>
        <taxon>Bacteria</taxon>
        <taxon>Pseudomonadati</taxon>
        <taxon>Pseudomonadota</taxon>
        <taxon>Alphaproteobacteria</taxon>
        <taxon>Acetobacterales</taxon>
        <taxon>Roseomonadaceae</taxon>
        <taxon>Roseomonas</taxon>
    </lineage>
</organism>
<protein>
    <submittedName>
        <fullName evidence="2">Uncharacterized protein</fullName>
    </submittedName>
</protein>
<evidence type="ECO:0000313" key="2">
    <source>
        <dbReference type="EMBL" id="KAA2212842.1"/>
    </source>
</evidence>
<dbReference type="Proteomes" id="UP000322110">
    <property type="component" value="Unassembled WGS sequence"/>
</dbReference>
<gene>
    <name evidence="2" type="ORF">F0Q34_11960</name>
</gene>
<reference evidence="2 3" key="1">
    <citation type="journal article" date="2015" name="Int. J. Syst. Evol. Microbiol.">
        <title>Roseomonas oryzae sp. nov., isolated from paddy rhizosphere soil.</title>
        <authorList>
            <person name="Ramaprasad E.V."/>
            <person name="Sasikala Ch."/>
            <person name="Ramana Ch.V."/>
        </authorList>
    </citation>
    <scope>NUCLEOTIDE SEQUENCE [LARGE SCALE GENOMIC DNA]</scope>
    <source>
        <strain evidence="2 3">KCTC 42542</strain>
    </source>
</reference>
<dbReference type="EMBL" id="VUKA01000005">
    <property type="protein sequence ID" value="KAA2212842.1"/>
    <property type="molecule type" value="Genomic_DNA"/>
</dbReference>
<keyword evidence="1" id="KW-0812">Transmembrane</keyword>
<accession>A0A5B2TEB9</accession>
<proteinExistence type="predicted"/>
<keyword evidence="3" id="KW-1185">Reference proteome</keyword>
<feature type="transmembrane region" description="Helical" evidence="1">
    <location>
        <begin position="45"/>
        <end position="64"/>
    </location>
</feature>
<dbReference type="AlphaFoldDB" id="A0A5B2TEB9"/>
<evidence type="ECO:0000313" key="3">
    <source>
        <dbReference type="Proteomes" id="UP000322110"/>
    </source>
</evidence>
<keyword evidence="1" id="KW-1133">Transmembrane helix</keyword>
<keyword evidence="1" id="KW-0472">Membrane</keyword>